<keyword evidence="1" id="KW-0496">Mitochondrion</keyword>
<name>A0A1Y0B358_9LAMI</name>
<gene>
    <name evidence="1" type="ORF">AEK19_MT1657</name>
</gene>
<dbReference type="AlphaFoldDB" id="A0A1Y0B358"/>
<protein>
    <submittedName>
        <fullName evidence="1">Uncharacterized protein</fullName>
    </submittedName>
</protein>
<proteinExistence type="predicted"/>
<reference evidence="1" key="1">
    <citation type="submission" date="2017-03" db="EMBL/GenBank/DDBJ databases">
        <title>The mitochondrial genome of the carnivorous plant Utricularia reniformis (Lentibulariaceae): structure, comparative analysis and evolutionary landmarks.</title>
        <authorList>
            <person name="Silva S.R."/>
            <person name="Alvarenga D.O."/>
            <person name="Michael T.P."/>
            <person name="Miranda V.F.O."/>
            <person name="Varani A.M."/>
        </authorList>
    </citation>
    <scope>NUCLEOTIDE SEQUENCE</scope>
</reference>
<accession>A0A1Y0B358</accession>
<dbReference type="EMBL" id="KY774314">
    <property type="protein sequence ID" value="ART31841.1"/>
    <property type="molecule type" value="Genomic_DNA"/>
</dbReference>
<sequence length="43" mass="5122">MVVWLAAPVNLIQKEKPSRPKIRPLFCKSFQHWLIPHDFYLCA</sequence>
<organism evidence="1">
    <name type="scientific">Utricularia reniformis</name>
    <dbReference type="NCBI Taxonomy" id="192314"/>
    <lineage>
        <taxon>Eukaryota</taxon>
        <taxon>Viridiplantae</taxon>
        <taxon>Streptophyta</taxon>
        <taxon>Embryophyta</taxon>
        <taxon>Tracheophyta</taxon>
        <taxon>Spermatophyta</taxon>
        <taxon>Magnoliopsida</taxon>
        <taxon>eudicotyledons</taxon>
        <taxon>Gunneridae</taxon>
        <taxon>Pentapetalae</taxon>
        <taxon>asterids</taxon>
        <taxon>lamiids</taxon>
        <taxon>Lamiales</taxon>
        <taxon>Lentibulariaceae</taxon>
        <taxon>Utricularia</taxon>
    </lineage>
</organism>
<geneLocation type="mitochondrion" evidence="1"/>
<evidence type="ECO:0000313" key="1">
    <source>
        <dbReference type="EMBL" id="ART31841.1"/>
    </source>
</evidence>